<feature type="region of interest" description="Disordered" evidence="1">
    <location>
        <begin position="436"/>
        <end position="466"/>
    </location>
</feature>
<dbReference type="SUPFAM" id="SSF54001">
    <property type="entry name" value="Cysteine proteinases"/>
    <property type="match status" value="1"/>
</dbReference>
<feature type="region of interest" description="Disordered" evidence="1">
    <location>
        <begin position="366"/>
        <end position="385"/>
    </location>
</feature>
<protein>
    <recommendedName>
        <fullName evidence="4">Ubiquitin-like protease family profile domain-containing protein</fullName>
    </recommendedName>
</protein>
<dbReference type="InterPro" id="IPR040521">
    <property type="entry name" value="KDZ"/>
</dbReference>
<feature type="compositionally biased region" description="Polar residues" evidence="1">
    <location>
        <begin position="394"/>
        <end position="413"/>
    </location>
</feature>
<proteinExistence type="predicted"/>
<evidence type="ECO:0000313" key="3">
    <source>
        <dbReference type="Proteomes" id="UP001295794"/>
    </source>
</evidence>
<accession>A0AAD2K784</accession>
<dbReference type="Pfam" id="PF18758">
    <property type="entry name" value="KDZ"/>
    <property type="match status" value="1"/>
</dbReference>
<comment type="caution">
    <text evidence="2">The sequence shown here is derived from an EMBL/GenBank/DDBJ whole genome shotgun (WGS) entry which is preliminary data.</text>
</comment>
<dbReference type="EMBL" id="CAVNYO010000444">
    <property type="protein sequence ID" value="CAK5281201.1"/>
    <property type="molecule type" value="Genomic_DNA"/>
</dbReference>
<evidence type="ECO:0008006" key="4">
    <source>
        <dbReference type="Google" id="ProtNLM"/>
    </source>
</evidence>
<dbReference type="AlphaFoldDB" id="A0AAD2K784"/>
<dbReference type="Proteomes" id="UP001295794">
    <property type="component" value="Unassembled WGS sequence"/>
</dbReference>
<feature type="region of interest" description="Disordered" evidence="1">
    <location>
        <begin position="394"/>
        <end position="415"/>
    </location>
</feature>
<sequence length="745" mass="84034">MNVGMGITDAEGMERIWSRTRKLIPITRNMGASRRIWMIDQYVGFVNEDGLIELGAWQERQSTVNLFKKASAARAALVLGSISETDLRKHWEDQKNAQTSVRSAPPNRLRRDLEKVITLQGQIDSVDEAILDAKKAILASNHSQKSRRVLSDLQATHSTLDAQVNRLYGSLDLNEDFPNLAHLPIEFLHTLLLMLNGKREALGNRLYQNIKQSISRRQPALLKLIYRFNGYVIKLSECRPADCSIPIPRPLSTKLAELRSDPGLYDDVWISTRLERPPKWLTDENVRDGIQNMLVLDRCREEVKRMALEQSNMRSWISHELNLLRKALDLPGETLLSVPLLTRKNHLEFVSISWERRLRRSEQPRFSAPVMPPVRPASSASTGPASPFACIPASRQNNSPHFTMDDQPQSFGSLPSRPLMTNPLVGHTTAIVQEESEIAVDEDRDSPPPSEVEDNSDTDNESVGSSDGLNAFVWKVPANLSMDSQFATHLRMHNLSHHFIRVNAARKVVGLHGLRSADLQCDDMDRVLQKTGRLNNFALNGLAKSLFGIFAEPHSPFSNQVLQCALFSTYDLARVQTQASDQDLWRSTAQTIYWRKRLWVVPIHRPSQEHWVLAMHVSFLFAPPLEMTSEPQDLGNMVSRLSALASQNHPEEFTPLKESQWTVLPIYNQVLQTNSHDCGVWVLCAIAATLRGFDAPFLTERDIPEIRSLFFEHFLTLPLLAPEKRVIQIQGGHGGRGGRGGTATM</sequence>
<feature type="compositionally biased region" description="Low complexity" evidence="1">
    <location>
        <begin position="376"/>
        <end position="385"/>
    </location>
</feature>
<evidence type="ECO:0000256" key="1">
    <source>
        <dbReference type="SAM" id="MobiDB-lite"/>
    </source>
</evidence>
<dbReference type="InterPro" id="IPR038765">
    <property type="entry name" value="Papain-like_cys_pep_sf"/>
</dbReference>
<dbReference type="PANTHER" id="PTHR33096">
    <property type="entry name" value="CXC2 DOMAIN-CONTAINING PROTEIN"/>
    <property type="match status" value="1"/>
</dbReference>
<name>A0AAD2K784_9AGAR</name>
<reference evidence="2" key="1">
    <citation type="submission" date="2023-11" db="EMBL/GenBank/DDBJ databases">
        <authorList>
            <person name="De Vega J J."/>
            <person name="De Vega J J."/>
        </authorList>
    </citation>
    <scope>NUCLEOTIDE SEQUENCE</scope>
</reference>
<dbReference type="Gene3D" id="3.40.395.10">
    <property type="entry name" value="Adenoviral Proteinase, Chain A"/>
    <property type="match status" value="1"/>
</dbReference>
<keyword evidence="3" id="KW-1185">Reference proteome</keyword>
<dbReference type="PANTHER" id="PTHR33096:SF1">
    <property type="entry name" value="CXC1-LIKE CYSTEINE CLUSTER ASSOCIATED WITH KDZ TRANSPOSASES DOMAIN-CONTAINING PROTEIN"/>
    <property type="match status" value="1"/>
</dbReference>
<organism evidence="2 3">
    <name type="scientific">Mycena citricolor</name>
    <dbReference type="NCBI Taxonomy" id="2018698"/>
    <lineage>
        <taxon>Eukaryota</taxon>
        <taxon>Fungi</taxon>
        <taxon>Dikarya</taxon>
        <taxon>Basidiomycota</taxon>
        <taxon>Agaricomycotina</taxon>
        <taxon>Agaricomycetes</taxon>
        <taxon>Agaricomycetidae</taxon>
        <taxon>Agaricales</taxon>
        <taxon>Marasmiineae</taxon>
        <taxon>Mycenaceae</taxon>
        <taxon>Mycena</taxon>
    </lineage>
</organism>
<feature type="compositionally biased region" description="Acidic residues" evidence="1">
    <location>
        <begin position="451"/>
        <end position="460"/>
    </location>
</feature>
<gene>
    <name evidence="2" type="ORF">MYCIT1_LOCUS32142</name>
</gene>
<evidence type="ECO:0000313" key="2">
    <source>
        <dbReference type="EMBL" id="CAK5281201.1"/>
    </source>
</evidence>